<dbReference type="InterPro" id="IPR051450">
    <property type="entry name" value="Gfo/Idh/MocA_Oxidoreductases"/>
</dbReference>
<feature type="compositionally biased region" description="Low complexity" evidence="1">
    <location>
        <begin position="372"/>
        <end position="403"/>
    </location>
</feature>
<dbReference type="Pfam" id="PF21390">
    <property type="entry name" value="Irp3-like_C"/>
    <property type="match status" value="1"/>
</dbReference>
<dbReference type="AlphaFoldDB" id="A0AB39RPU9"/>
<evidence type="ECO:0000313" key="4">
    <source>
        <dbReference type="EMBL" id="XDQ56726.1"/>
    </source>
</evidence>
<dbReference type="EMBL" id="CP163443">
    <property type="protein sequence ID" value="XDQ56726.1"/>
    <property type="molecule type" value="Genomic_DNA"/>
</dbReference>
<accession>A0AB39RPU9</accession>
<dbReference type="NCBIfam" id="TIGR01761">
    <property type="entry name" value="thiaz-red"/>
    <property type="match status" value="1"/>
</dbReference>
<dbReference type="InterPro" id="IPR036291">
    <property type="entry name" value="NAD(P)-bd_dom_sf"/>
</dbReference>
<dbReference type="GO" id="GO:0000166">
    <property type="term" value="F:nucleotide binding"/>
    <property type="evidence" value="ECO:0007669"/>
    <property type="project" value="InterPro"/>
</dbReference>
<dbReference type="Gene3D" id="3.30.360.10">
    <property type="entry name" value="Dihydrodipicolinate Reductase, domain 2"/>
    <property type="match status" value="1"/>
</dbReference>
<dbReference type="Pfam" id="PF01408">
    <property type="entry name" value="GFO_IDH_MocA"/>
    <property type="match status" value="1"/>
</dbReference>
<sequence>MSPPTGGGRPQVVVCGTKFGRIYLAATARPDSPYELAGVLARGGERSTRIARHYGVPLFTDPEQIPKDVEACCVVIGAGINGGPGARLAEQLMGRGHHVLQEHPLHGRELTDCLRTAREHRVAYRLNTHYVHVEPVRRFIATGRRLLARQRALHIDADCAFQVLYTLLDILGRTLGGVRPWAFGKVAELPEDVRQLASSEPVHRSLDGVVAGVPCTLRLQNDMDPADPDNHTHLFHRITLYTEGGNLTLLNTHGPLLWSPRPHMPDDMRDTVRMEESAAAHFGFPSAQPLGPETSPDYREILRDLWPQGAARALQALRHDIEEGADPGKDGQYHLTLCRLTRDITDRFGPVRLHRDPPAPRILAAADLTEGAPHASTAPAPTTSTAAPAPRTSTAVPTPRTRT</sequence>
<feature type="domain" description="Gfo/Idh/MocA-like oxidoreductase N-terminal" evidence="2">
    <location>
        <begin position="12"/>
        <end position="126"/>
    </location>
</feature>
<dbReference type="PANTHER" id="PTHR43377">
    <property type="entry name" value="BILIVERDIN REDUCTASE A"/>
    <property type="match status" value="1"/>
</dbReference>
<dbReference type="PANTHER" id="PTHR43377:SF1">
    <property type="entry name" value="BILIVERDIN REDUCTASE A"/>
    <property type="match status" value="1"/>
</dbReference>
<evidence type="ECO:0000259" key="3">
    <source>
        <dbReference type="Pfam" id="PF21390"/>
    </source>
</evidence>
<dbReference type="InterPro" id="IPR010091">
    <property type="entry name" value="Thiazolinyl_imide_reductase"/>
</dbReference>
<evidence type="ECO:0000259" key="2">
    <source>
        <dbReference type="Pfam" id="PF01408"/>
    </source>
</evidence>
<protein>
    <submittedName>
        <fullName evidence="4">Gfo/Idh/MocA family oxidoreductase</fullName>
    </submittedName>
</protein>
<dbReference type="InterPro" id="IPR048655">
    <property type="entry name" value="Irp3-like_C"/>
</dbReference>
<organism evidence="4">
    <name type="scientific">Streptomyces sp. R41</name>
    <dbReference type="NCBI Taxonomy" id="3238632"/>
    <lineage>
        <taxon>Bacteria</taxon>
        <taxon>Bacillati</taxon>
        <taxon>Actinomycetota</taxon>
        <taxon>Actinomycetes</taxon>
        <taxon>Kitasatosporales</taxon>
        <taxon>Streptomycetaceae</taxon>
        <taxon>Streptomyces</taxon>
    </lineage>
</organism>
<proteinExistence type="predicted"/>
<feature type="domain" description="Thiazolinyl imine reductase-like C-terminal" evidence="3">
    <location>
        <begin position="154"/>
        <end position="259"/>
    </location>
</feature>
<dbReference type="Gene3D" id="3.40.50.720">
    <property type="entry name" value="NAD(P)-binding Rossmann-like Domain"/>
    <property type="match status" value="1"/>
</dbReference>
<gene>
    <name evidence="4" type="ORF">AB5J53_36145</name>
</gene>
<dbReference type="SUPFAM" id="SSF51735">
    <property type="entry name" value="NAD(P)-binding Rossmann-fold domains"/>
    <property type="match status" value="1"/>
</dbReference>
<dbReference type="InterPro" id="IPR000683">
    <property type="entry name" value="Gfo/Idh/MocA-like_OxRdtase_N"/>
</dbReference>
<feature type="region of interest" description="Disordered" evidence="1">
    <location>
        <begin position="370"/>
        <end position="403"/>
    </location>
</feature>
<name>A0AB39RPU9_9ACTN</name>
<reference evidence="4" key="1">
    <citation type="submission" date="2024-07" db="EMBL/GenBank/DDBJ databases">
        <authorList>
            <person name="Yu S.T."/>
        </authorList>
    </citation>
    <scope>NUCLEOTIDE SEQUENCE</scope>
    <source>
        <strain evidence="4">R41</strain>
    </source>
</reference>
<dbReference type="RefSeq" id="WP_369249798.1">
    <property type="nucleotide sequence ID" value="NZ_CP163443.1"/>
</dbReference>
<evidence type="ECO:0000256" key="1">
    <source>
        <dbReference type="SAM" id="MobiDB-lite"/>
    </source>
</evidence>